<dbReference type="Pfam" id="PF12728">
    <property type="entry name" value="HTH_17"/>
    <property type="match status" value="1"/>
</dbReference>
<organism evidence="2 3">
    <name type="scientific">Microlunatus kandeliicorticis</name>
    <dbReference type="NCBI Taxonomy" id="1759536"/>
    <lineage>
        <taxon>Bacteria</taxon>
        <taxon>Bacillati</taxon>
        <taxon>Actinomycetota</taxon>
        <taxon>Actinomycetes</taxon>
        <taxon>Propionibacteriales</taxon>
        <taxon>Propionibacteriaceae</taxon>
        <taxon>Microlunatus</taxon>
    </lineage>
</organism>
<evidence type="ECO:0000313" key="3">
    <source>
        <dbReference type="Proteomes" id="UP000523079"/>
    </source>
</evidence>
<dbReference type="Proteomes" id="UP000523079">
    <property type="component" value="Unassembled WGS sequence"/>
</dbReference>
<gene>
    <name evidence="2" type="ORF">FHX74_002549</name>
</gene>
<accession>A0A7W3ITF2</accession>
<name>A0A7W3ITF2_9ACTN</name>
<comment type="caution">
    <text evidence="2">The sequence shown here is derived from an EMBL/GenBank/DDBJ whole genome shotgun (WGS) entry which is preliminary data.</text>
</comment>
<protein>
    <recommendedName>
        <fullName evidence="1">Helix-turn-helix domain-containing protein</fullName>
    </recommendedName>
</protein>
<reference evidence="2 3" key="1">
    <citation type="submission" date="2020-07" db="EMBL/GenBank/DDBJ databases">
        <title>Sequencing the genomes of 1000 actinobacteria strains.</title>
        <authorList>
            <person name="Klenk H.-P."/>
        </authorList>
    </citation>
    <scope>NUCLEOTIDE SEQUENCE [LARGE SCALE GENOMIC DNA]</scope>
    <source>
        <strain evidence="2 3">DSM 100723</strain>
    </source>
</reference>
<feature type="domain" description="Helix-turn-helix" evidence="1">
    <location>
        <begin position="3"/>
        <end position="55"/>
    </location>
</feature>
<dbReference type="EMBL" id="JACGWT010000004">
    <property type="protein sequence ID" value="MBA8794921.1"/>
    <property type="molecule type" value="Genomic_DNA"/>
</dbReference>
<evidence type="ECO:0000259" key="1">
    <source>
        <dbReference type="Pfam" id="PF12728"/>
    </source>
</evidence>
<dbReference type="AlphaFoldDB" id="A0A7W3ITF2"/>
<proteinExistence type="predicted"/>
<dbReference type="InterPro" id="IPR041657">
    <property type="entry name" value="HTH_17"/>
</dbReference>
<dbReference type="RefSeq" id="WP_182560551.1">
    <property type="nucleotide sequence ID" value="NZ_JACGWT010000004.1"/>
</dbReference>
<keyword evidence="3" id="KW-1185">Reference proteome</keyword>
<evidence type="ECO:0000313" key="2">
    <source>
        <dbReference type="EMBL" id="MBA8794921.1"/>
    </source>
</evidence>
<sequence length="68" mass="7987">MQWFTTAEVAERLRTTREQVQLLCQTGQIAWRPQNPSARRRIYLISDEAIAAYEEATTRPATIRPLRR</sequence>